<evidence type="ECO:0000313" key="1">
    <source>
        <dbReference type="EMBL" id="AMO94311.1"/>
    </source>
</evidence>
<sequence length="38" mass="4101">MKKARIPGFFFALKTRAGVLASNPASLSDVHRLLCIGN</sequence>
<dbReference type="EMBL" id="CP013232">
    <property type="protein sequence ID" value="AMO94311.1"/>
    <property type="molecule type" value="Genomic_DNA"/>
</dbReference>
<name>A0A127PA46_9BURK</name>
<reference evidence="1 2" key="1">
    <citation type="submission" date="2015-11" db="EMBL/GenBank/DDBJ databases">
        <title>Exploring the genomic traits of fungus-feeding bacterial genus Collimonas.</title>
        <authorList>
            <person name="Song C."/>
            <person name="Schmidt R."/>
            <person name="de Jager V."/>
            <person name="Krzyzanowska D."/>
            <person name="Jongedijk E."/>
            <person name="Cankar K."/>
            <person name="Beekwilder J."/>
            <person name="van Veen A."/>
            <person name="de Boer W."/>
            <person name="van Veen J.A."/>
            <person name="Garbeva P."/>
        </authorList>
    </citation>
    <scope>NUCLEOTIDE SEQUENCE [LARGE SCALE GENOMIC DNA]</scope>
    <source>
        <strain evidence="1 2">Ter6</strain>
    </source>
</reference>
<accession>A0A127PA46</accession>
<protein>
    <submittedName>
        <fullName evidence="1">Uncharacterized protein</fullName>
    </submittedName>
</protein>
<dbReference type="PATRIC" id="fig|158899.10.peg.1618"/>
<gene>
    <name evidence="1" type="ORF">CFter6_1609</name>
</gene>
<evidence type="ECO:0000313" key="2">
    <source>
        <dbReference type="Proteomes" id="UP000072421"/>
    </source>
</evidence>
<dbReference type="Proteomes" id="UP000072421">
    <property type="component" value="Chromosome"/>
</dbReference>
<proteinExistence type="predicted"/>
<organism evidence="1">
    <name type="scientific">Collimonas fungivorans</name>
    <dbReference type="NCBI Taxonomy" id="158899"/>
    <lineage>
        <taxon>Bacteria</taxon>
        <taxon>Pseudomonadati</taxon>
        <taxon>Pseudomonadota</taxon>
        <taxon>Betaproteobacteria</taxon>
        <taxon>Burkholderiales</taxon>
        <taxon>Oxalobacteraceae</taxon>
        <taxon>Collimonas</taxon>
    </lineage>
</organism>
<dbReference type="AlphaFoldDB" id="A0A127PA46"/>